<reference evidence="1" key="1">
    <citation type="submission" date="2022-07" db="EMBL/GenBank/DDBJ databases">
        <title>Genome Sequence of Leucocoprinus birnbaumii.</title>
        <authorList>
            <person name="Buettner E."/>
        </authorList>
    </citation>
    <scope>NUCLEOTIDE SEQUENCE</scope>
    <source>
        <strain evidence="1">VT141</strain>
    </source>
</reference>
<organism evidence="1 2">
    <name type="scientific">Leucocoprinus birnbaumii</name>
    <dbReference type="NCBI Taxonomy" id="56174"/>
    <lineage>
        <taxon>Eukaryota</taxon>
        <taxon>Fungi</taxon>
        <taxon>Dikarya</taxon>
        <taxon>Basidiomycota</taxon>
        <taxon>Agaricomycotina</taxon>
        <taxon>Agaricomycetes</taxon>
        <taxon>Agaricomycetidae</taxon>
        <taxon>Agaricales</taxon>
        <taxon>Agaricineae</taxon>
        <taxon>Agaricaceae</taxon>
        <taxon>Leucocoprinus</taxon>
    </lineage>
</organism>
<dbReference type="EMBL" id="JANIEX010000037">
    <property type="protein sequence ID" value="KAJ3575442.1"/>
    <property type="molecule type" value="Genomic_DNA"/>
</dbReference>
<protein>
    <submittedName>
        <fullName evidence="1">Uncharacterized protein</fullName>
    </submittedName>
</protein>
<sequence length="128" mass="14567">MVYGRYYIDFSEQTTFSRQRYDPLKRSRPFNDELIGSKFPEGLQDVDLAVQGGFLQMLRSLPATRFGSGVARRPLPSGVGPPRVRRRDDFAIQHNYMPERTTTLGQRLTLTVKRVKKKTARGLAAMCG</sequence>
<evidence type="ECO:0000313" key="1">
    <source>
        <dbReference type="EMBL" id="KAJ3575442.1"/>
    </source>
</evidence>
<evidence type="ECO:0000313" key="2">
    <source>
        <dbReference type="Proteomes" id="UP001213000"/>
    </source>
</evidence>
<gene>
    <name evidence="1" type="ORF">NP233_g1090</name>
</gene>
<keyword evidence="2" id="KW-1185">Reference proteome</keyword>
<accession>A0AAD5W380</accession>
<comment type="caution">
    <text evidence="1">The sequence shown here is derived from an EMBL/GenBank/DDBJ whole genome shotgun (WGS) entry which is preliminary data.</text>
</comment>
<dbReference type="Proteomes" id="UP001213000">
    <property type="component" value="Unassembled WGS sequence"/>
</dbReference>
<dbReference type="AlphaFoldDB" id="A0AAD5W380"/>
<proteinExistence type="predicted"/>
<name>A0AAD5W380_9AGAR</name>